<dbReference type="OrthoDB" id="3888684at2759"/>
<dbReference type="GO" id="GO:0004866">
    <property type="term" value="F:endopeptidase inhibitor activity"/>
    <property type="evidence" value="ECO:0007669"/>
    <property type="project" value="TreeGrafter"/>
</dbReference>
<feature type="signal peptide" evidence="2">
    <location>
        <begin position="1"/>
        <end position="17"/>
    </location>
</feature>
<dbReference type="AlphaFoldDB" id="A0A218YZ01"/>
<evidence type="ECO:0008006" key="5">
    <source>
        <dbReference type="Google" id="ProtNLM"/>
    </source>
</evidence>
<dbReference type="PANTHER" id="PTHR28288">
    <property type="entry name" value="PROTEASE B INHIBITOR 2"/>
    <property type="match status" value="1"/>
</dbReference>
<gene>
    <name evidence="3" type="ORF">B2J93_2571</name>
</gene>
<dbReference type="InterPro" id="IPR037045">
    <property type="entry name" value="S8pro/Inhibitor_I9_sf"/>
</dbReference>
<dbReference type="EMBL" id="MZNU01000302">
    <property type="protein sequence ID" value="OWP00878.1"/>
    <property type="molecule type" value="Genomic_DNA"/>
</dbReference>
<proteinExistence type="inferred from homology"/>
<evidence type="ECO:0000256" key="1">
    <source>
        <dbReference type="ARBA" id="ARBA00038069"/>
    </source>
</evidence>
<accession>A0A218YZ01</accession>
<reference evidence="3 4" key="1">
    <citation type="submission" date="2017-04" db="EMBL/GenBank/DDBJ databases">
        <title>Draft genome sequence of Marssonina coronaria NL1: causal agent of apple blotch.</title>
        <authorList>
            <person name="Cheng Q."/>
        </authorList>
    </citation>
    <scope>NUCLEOTIDE SEQUENCE [LARGE SCALE GENOMIC DNA]</scope>
    <source>
        <strain evidence="3 4">NL1</strain>
    </source>
</reference>
<sequence length="118" mass="12620">MKLALLSSLAFVAAALASPTTSLNPVPTSYPEDGLAPHENIIISWPKETSHELIEGAKKMIEDAGGVITKEFTIMKGIAASVPAETRELFDSIKNGFLGKIEPDQKVTINKVSNDALQ</sequence>
<dbReference type="InterPro" id="IPR052471">
    <property type="entry name" value="PBI_I9"/>
</dbReference>
<feature type="chain" id="PRO_5012103632" description="Inhibitor I9 domain-containing protein" evidence="2">
    <location>
        <begin position="18"/>
        <end position="118"/>
    </location>
</feature>
<keyword evidence="2" id="KW-0732">Signal</keyword>
<dbReference type="PANTHER" id="PTHR28288:SF1">
    <property type="entry name" value="INHIBITOR I9 DOMAIN-CONTAINING PROTEIN"/>
    <property type="match status" value="1"/>
</dbReference>
<dbReference type="Proteomes" id="UP000242519">
    <property type="component" value="Unassembled WGS sequence"/>
</dbReference>
<organism evidence="3 4">
    <name type="scientific">Diplocarpon coronariae</name>
    <dbReference type="NCBI Taxonomy" id="2795749"/>
    <lineage>
        <taxon>Eukaryota</taxon>
        <taxon>Fungi</taxon>
        <taxon>Dikarya</taxon>
        <taxon>Ascomycota</taxon>
        <taxon>Pezizomycotina</taxon>
        <taxon>Leotiomycetes</taxon>
        <taxon>Helotiales</taxon>
        <taxon>Drepanopezizaceae</taxon>
        <taxon>Diplocarpon</taxon>
    </lineage>
</organism>
<comment type="caution">
    <text evidence="3">The sequence shown here is derived from an EMBL/GenBank/DDBJ whole genome shotgun (WGS) entry which is preliminary data.</text>
</comment>
<dbReference type="GO" id="GO:0042144">
    <property type="term" value="P:vacuole fusion, non-autophagic"/>
    <property type="evidence" value="ECO:0007669"/>
    <property type="project" value="TreeGrafter"/>
</dbReference>
<dbReference type="InParanoid" id="A0A218YZ01"/>
<name>A0A218YZ01_9HELO</name>
<evidence type="ECO:0000256" key="2">
    <source>
        <dbReference type="SAM" id="SignalP"/>
    </source>
</evidence>
<dbReference type="SUPFAM" id="SSF54897">
    <property type="entry name" value="Protease propeptides/inhibitors"/>
    <property type="match status" value="1"/>
</dbReference>
<protein>
    <recommendedName>
        <fullName evidence="5">Inhibitor I9 domain-containing protein</fullName>
    </recommendedName>
</protein>
<comment type="similarity">
    <text evidence="1">Belongs to the protease inhibitor I9 family.</text>
</comment>
<evidence type="ECO:0000313" key="4">
    <source>
        <dbReference type="Proteomes" id="UP000242519"/>
    </source>
</evidence>
<dbReference type="Gene3D" id="3.30.70.80">
    <property type="entry name" value="Peptidase S8 propeptide/proteinase inhibitor I9"/>
    <property type="match status" value="1"/>
</dbReference>
<evidence type="ECO:0000313" key="3">
    <source>
        <dbReference type="EMBL" id="OWP00878.1"/>
    </source>
</evidence>
<keyword evidence="4" id="KW-1185">Reference proteome</keyword>